<evidence type="ECO:0000256" key="4">
    <source>
        <dbReference type="ARBA" id="ARBA00021364"/>
    </source>
</evidence>
<dbReference type="Gene3D" id="3.30.590.10">
    <property type="entry name" value="Glutamine synthetase/guanido kinase, catalytic domain"/>
    <property type="match status" value="1"/>
</dbReference>
<dbReference type="GO" id="GO:0004356">
    <property type="term" value="F:glutamine synthetase activity"/>
    <property type="evidence" value="ECO:0007669"/>
    <property type="project" value="UniProtKB-EC"/>
</dbReference>
<dbReference type="InterPro" id="IPR014746">
    <property type="entry name" value="Gln_synth/guanido_kin_cat_dom"/>
</dbReference>
<dbReference type="FunFam" id="3.30.590.10:FF:000011">
    <property type="entry name" value="Glutamine synthetase"/>
    <property type="match status" value="1"/>
</dbReference>
<evidence type="ECO:0000256" key="9">
    <source>
        <dbReference type="ARBA" id="ARBA00030668"/>
    </source>
</evidence>
<sequence length="96" mass="10581">MTGDWNGAGCHINVSTKQMRAGGIEHIEKAIEKLRKRHAEHIRAYDASGGEDNKRRLVASELYTSIHDFSAGVANRGASICIPYRVILPPTVTHMP</sequence>
<evidence type="ECO:0000313" key="10">
    <source>
        <dbReference type="EMBL" id="RXN11528.1"/>
    </source>
</evidence>
<dbReference type="STRING" id="84645.A0A498LST4"/>
<evidence type="ECO:0000256" key="8">
    <source>
        <dbReference type="ARBA" id="ARBA00022840"/>
    </source>
</evidence>
<keyword evidence="8" id="KW-0067">ATP-binding</keyword>
<evidence type="ECO:0000256" key="3">
    <source>
        <dbReference type="ARBA" id="ARBA00012937"/>
    </source>
</evidence>
<keyword evidence="5" id="KW-0963">Cytoplasm</keyword>
<dbReference type="GO" id="GO:0005737">
    <property type="term" value="C:cytoplasm"/>
    <property type="evidence" value="ECO:0007669"/>
    <property type="project" value="UniProtKB-SubCell"/>
</dbReference>
<evidence type="ECO:0000256" key="7">
    <source>
        <dbReference type="ARBA" id="ARBA00022741"/>
    </source>
</evidence>
<proteinExistence type="inferred from homology"/>
<keyword evidence="6" id="KW-0436">Ligase</keyword>
<dbReference type="PANTHER" id="PTHR20852">
    <property type="entry name" value="GLUTAMINE SYNTHETASE"/>
    <property type="match status" value="1"/>
</dbReference>
<comment type="similarity">
    <text evidence="2">Belongs to the glutamine synthetase family.</text>
</comment>
<keyword evidence="7" id="KW-0547">Nucleotide-binding</keyword>
<evidence type="ECO:0000256" key="6">
    <source>
        <dbReference type="ARBA" id="ARBA00022598"/>
    </source>
</evidence>
<comment type="caution">
    <text evidence="10">The sequence shown here is derived from an EMBL/GenBank/DDBJ whole genome shotgun (WGS) entry which is preliminary data.</text>
</comment>
<evidence type="ECO:0000313" key="11">
    <source>
        <dbReference type="EMBL" id="RXN32389.1"/>
    </source>
</evidence>
<keyword evidence="12" id="KW-1185">Reference proteome</keyword>
<dbReference type="AlphaFoldDB" id="A0A498LST4"/>
<comment type="subcellular location">
    <subcellularLocation>
        <location evidence="1">Cytoplasm</location>
    </subcellularLocation>
</comment>
<dbReference type="EMBL" id="QBIY01011378">
    <property type="protein sequence ID" value="RXN32389.1"/>
    <property type="molecule type" value="Genomic_DNA"/>
</dbReference>
<evidence type="ECO:0000313" key="12">
    <source>
        <dbReference type="Proteomes" id="UP000290572"/>
    </source>
</evidence>
<protein>
    <recommendedName>
        <fullName evidence="4">Glutamine synthetase</fullName>
        <ecNumber evidence="3">6.3.1.2</ecNumber>
    </recommendedName>
    <alternativeName>
        <fullName evidence="9">Glutamate--ammonia ligase</fullName>
    </alternativeName>
</protein>
<dbReference type="PANTHER" id="PTHR20852:SF43">
    <property type="entry name" value="GLUTAMINE SYNTHETASE"/>
    <property type="match status" value="1"/>
</dbReference>
<dbReference type="InterPro" id="IPR050292">
    <property type="entry name" value="Glutamine_Synthetase"/>
</dbReference>
<dbReference type="GO" id="GO:0005524">
    <property type="term" value="F:ATP binding"/>
    <property type="evidence" value="ECO:0007669"/>
    <property type="project" value="UniProtKB-KW"/>
</dbReference>
<dbReference type="SUPFAM" id="SSF55931">
    <property type="entry name" value="Glutamine synthetase/guanido kinase"/>
    <property type="match status" value="1"/>
</dbReference>
<reference evidence="10 12" key="1">
    <citation type="submission" date="2018-03" db="EMBL/GenBank/DDBJ databases">
        <title>Draft genome sequence of Rohu Carp (Labeo rohita).</title>
        <authorList>
            <person name="Das P."/>
            <person name="Kushwaha B."/>
            <person name="Joshi C.G."/>
            <person name="Kumar D."/>
            <person name="Nagpure N.S."/>
            <person name="Sahoo L."/>
            <person name="Das S.P."/>
            <person name="Bit A."/>
            <person name="Patnaik S."/>
            <person name="Meher P.K."/>
            <person name="Jayasankar P."/>
            <person name="Koringa P.G."/>
            <person name="Patel N.V."/>
            <person name="Hinsu A.T."/>
            <person name="Kumar R."/>
            <person name="Pandey M."/>
            <person name="Agarwal S."/>
            <person name="Srivastava S."/>
            <person name="Singh M."/>
            <person name="Iquebal M.A."/>
            <person name="Jaiswal S."/>
            <person name="Angadi U.B."/>
            <person name="Kumar N."/>
            <person name="Raza M."/>
            <person name="Shah T.M."/>
            <person name="Rai A."/>
            <person name="Jena J.K."/>
        </authorList>
    </citation>
    <scope>NUCLEOTIDE SEQUENCE [LARGE SCALE GENOMIC DNA]</scope>
    <source>
        <strain evidence="10">DASCIFA01</strain>
        <tissue evidence="10">Testis</tissue>
    </source>
</reference>
<dbReference type="Proteomes" id="UP000290572">
    <property type="component" value="Unassembled WGS sequence"/>
</dbReference>
<evidence type="ECO:0000256" key="5">
    <source>
        <dbReference type="ARBA" id="ARBA00022490"/>
    </source>
</evidence>
<dbReference type="EC" id="6.3.1.2" evidence="3"/>
<dbReference type="EMBL" id="QBIY01013127">
    <property type="protein sequence ID" value="RXN11528.1"/>
    <property type="molecule type" value="Genomic_DNA"/>
</dbReference>
<gene>
    <name evidence="11" type="ORF">ROHU_016202</name>
    <name evidence="10" type="ORF">ROHU_029955</name>
</gene>
<evidence type="ECO:0000256" key="1">
    <source>
        <dbReference type="ARBA" id="ARBA00004496"/>
    </source>
</evidence>
<accession>A0A498LST4</accession>
<name>A0A498LST4_LABRO</name>
<organism evidence="10 12">
    <name type="scientific">Labeo rohita</name>
    <name type="common">Indian major carp</name>
    <name type="synonym">Cyprinus rohita</name>
    <dbReference type="NCBI Taxonomy" id="84645"/>
    <lineage>
        <taxon>Eukaryota</taxon>
        <taxon>Metazoa</taxon>
        <taxon>Chordata</taxon>
        <taxon>Craniata</taxon>
        <taxon>Vertebrata</taxon>
        <taxon>Euteleostomi</taxon>
        <taxon>Actinopterygii</taxon>
        <taxon>Neopterygii</taxon>
        <taxon>Teleostei</taxon>
        <taxon>Ostariophysi</taxon>
        <taxon>Cypriniformes</taxon>
        <taxon>Cyprinidae</taxon>
        <taxon>Labeoninae</taxon>
        <taxon>Labeonini</taxon>
        <taxon>Labeo</taxon>
    </lineage>
</organism>
<dbReference type="GO" id="GO:0006542">
    <property type="term" value="P:glutamine biosynthetic process"/>
    <property type="evidence" value="ECO:0007669"/>
    <property type="project" value="TreeGrafter"/>
</dbReference>
<evidence type="ECO:0000256" key="2">
    <source>
        <dbReference type="ARBA" id="ARBA00009897"/>
    </source>
</evidence>